<protein>
    <submittedName>
        <fullName evidence="3">Fumarylacetoacetate hydrolase family protein</fullName>
    </submittedName>
</protein>
<name>A0A7M2GN69_SPHSA</name>
<keyword evidence="3" id="KW-0378">Hydrolase</keyword>
<reference evidence="4" key="1">
    <citation type="submission" date="2020-08" db="EMBL/GenBank/DDBJ databases">
        <title>Complete genome sequence of Sphingobium barthaii strain KK22, a high-molecular-weight polycyclic aromatic hydrocarbon-degrading soil bacterium.</title>
        <authorList>
            <person name="Mori J.F."/>
            <person name="Kanaly R.A."/>
        </authorList>
    </citation>
    <scope>NUCLEOTIDE SEQUENCE [LARGE SCALE GENOMIC DNA]</scope>
    <source>
        <strain evidence="4">KK22</strain>
    </source>
</reference>
<evidence type="ECO:0000313" key="4">
    <source>
        <dbReference type="Proteomes" id="UP000593663"/>
    </source>
</evidence>
<dbReference type="KEGG" id="sbar:H5V43_17630"/>
<keyword evidence="1" id="KW-0479">Metal-binding</keyword>
<evidence type="ECO:0000256" key="1">
    <source>
        <dbReference type="ARBA" id="ARBA00022723"/>
    </source>
</evidence>
<feature type="domain" description="Fumarylacetoacetase-like C-terminal" evidence="2">
    <location>
        <begin position="78"/>
        <end position="281"/>
    </location>
</feature>
<dbReference type="Gene3D" id="3.90.850.10">
    <property type="entry name" value="Fumarylacetoacetase-like, C-terminal domain"/>
    <property type="match status" value="1"/>
</dbReference>
<organism evidence="3 4">
    <name type="scientific">Sphingobium fuliginis (strain ATCC 27551)</name>
    <dbReference type="NCBI Taxonomy" id="336203"/>
    <lineage>
        <taxon>Bacteria</taxon>
        <taxon>Pseudomonadati</taxon>
        <taxon>Pseudomonadota</taxon>
        <taxon>Alphaproteobacteria</taxon>
        <taxon>Sphingomonadales</taxon>
        <taxon>Sphingomonadaceae</taxon>
        <taxon>Sphingobium</taxon>
    </lineage>
</organism>
<dbReference type="GO" id="GO:0046872">
    <property type="term" value="F:metal ion binding"/>
    <property type="evidence" value="ECO:0007669"/>
    <property type="project" value="UniProtKB-KW"/>
</dbReference>
<dbReference type="RefSeq" id="WP_025546823.1">
    <property type="nucleotide sequence ID" value="NZ_BATN01000004.1"/>
</dbReference>
<dbReference type="Proteomes" id="UP000593663">
    <property type="component" value="Chromosome 2"/>
</dbReference>
<dbReference type="Pfam" id="PF01557">
    <property type="entry name" value="FAA_hydrolase"/>
    <property type="match status" value="1"/>
</dbReference>
<dbReference type="AlphaFoldDB" id="A0A7M2GN69"/>
<dbReference type="SUPFAM" id="SSF56529">
    <property type="entry name" value="FAH"/>
    <property type="match status" value="1"/>
</dbReference>
<dbReference type="GO" id="GO:0016787">
    <property type="term" value="F:hydrolase activity"/>
    <property type="evidence" value="ECO:0007669"/>
    <property type="project" value="UniProtKB-KW"/>
</dbReference>
<dbReference type="InterPro" id="IPR011234">
    <property type="entry name" value="Fumarylacetoacetase-like_C"/>
</dbReference>
<dbReference type="PANTHER" id="PTHR11820">
    <property type="entry name" value="ACYLPYRUVASE"/>
    <property type="match status" value="1"/>
</dbReference>
<accession>A0A7M2GN69</accession>
<proteinExistence type="predicted"/>
<evidence type="ECO:0000313" key="3">
    <source>
        <dbReference type="EMBL" id="QOT74210.1"/>
    </source>
</evidence>
<dbReference type="InterPro" id="IPR036663">
    <property type="entry name" value="Fumarylacetoacetase_C_sf"/>
</dbReference>
<gene>
    <name evidence="3" type="ORF">H5V43_17630</name>
</gene>
<evidence type="ECO:0000259" key="2">
    <source>
        <dbReference type="Pfam" id="PF01557"/>
    </source>
</evidence>
<dbReference type="EMBL" id="CP060036">
    <property type="protein sequence ID" value="QOT74210.1"/>
    <property type="molecule type" value="Genomic_DNA"/>
</dbReference>
<sequence>MKLCCFDEGRLGVVIGDEVADISEILAELPAPAWPGGGEDRLFAALPALMPKVEAILDRAPRKPLSQATLRLAVAPTKVIGAPVNYRDHAAEAEADKETFFAHQLIRIQEIGLFLKANSSLVAPAQGIALRHSDRRTDHELELALVIGKTADRVSRDDALDYVAGYAIGLDMTVRGKEERSFRKSIDTYSVFGPWIVTADEIEDPGNLDMELTVNGEVRQSANTRDLVLGVPELIEMASSYYTLHPGDIIMTGTPAGVGPVAEGDTIHAQIDGIGSITVKVRAA</sequence>